<dbReference type="SMART" id="SM00382">
    <property type="entry name" value="AAA"/>
    <property type="match status" value="1"/>
</dbReference>
<name>A0A4Y7QBW2_9AGAM</name>
<evidence type="ECO:0000256" key="6">
    <source>
        <dbReference type="ARBA" id="ARBA00022840"/>
    </source>
</evidence>
<keyword evidence="7" id="KW-0472">Membrane</keyword>
<protein>
    <recommendedName>
        <fullName evidence="8">Peroxisomal ATPase PEX6</fullName>
    </recommendedName>
    <alternativeName>
        <fullName evidence="9">Peroxin-6</fullName>
    </alternativeName>
</protein>
<dbReference type="Gene3D" id="1.10.8.60">
    <property type="match status" value="2"/>
</dbReference>
<dbReference type="SUPFAM" id="SSF52540">
    <property type="entry name" value="P-loop containing nucleoside triphosphate hydrolases"/>
    <property type="match status" value="2"/>
</dbReference>
<dbReference type="GO" id="GO:0005778">
    <property type="term" value="C:peroxisomal membrane"/>
    <property type="evidence" value="ECO:0007669"/>
    <property type="project" value="TreeGrafter"/>
</dbReference>
<evidence type="ECO:0000256" key="9">
    <source>
        <dbReference type="ARBA" id="ARBA00034920"/>
    </source>
</evidence>
<feature type="domain" description="AAA+ ATPase" evidence="11">
    <location>
        <begin position="728"/>
        <end position="869"/>
    </location>
</feature>
<dbReference type="InterPro" id="IPR050168">
    <property type="entry name" value="AAA_ATPase_domain"/>
</dbReference>
<dbReference type="GO" id="GO:0005829">
    <property type="term" value="C:cytosol"/>
    <property type="evidence" value="ECO:0007669"/>
    <property type="project" value="TreeGrafter"/>
</dbReference>
<dbReference type="PROSITE" id="PS00674">
    <property type="entry name" value="AAA"/>
    <property type="match status" value="1"/>
</dbReference>
<keyword evidence="5" id="KW-0378">Hydrolase</keyword>
<keyword evidence="6" id="KW-0067">ATP-binding</keyword>
<proteinExistence type="inferred from homology"/>
<evidence type="ECO:0000313" key="12">
    <source>
        <dbReference type="EMBL" id="TDL25074.1"/>
    </source>
</evidence>
<dbReference type="InterPro" id="IPR047533">
    <property type="entry name" value="RecA-like_PEX6_r2"/>
</dbReference>
<evidence type="ECO:0000256" key="10">
    <source>
        <dbReference type="ARBA" id="ARBA00048778"/>
    </source>
</evidence>
<dbReference type="Proteomes" id="UP000294933">
    <property type="component" value="Unassembled WGS sequence"/>
</dbReference>
<dbReference type="EMBL" id="ML170165">
    <property type="protein sequence ID" value="TDL25074.1"/>
    <property type="molecule type" value="Genomic_DNA"/>
</dbReference>
<evidence type="ECO:0000256" key="5">
    <source>
        <dbReference type="ARBA" id="ARBA00022801"/>
    </source>
</evidence>
<sequence>MAFEVARDNQTKFSNWLSGNRRIIRGGDKLACTLFSGRFFDQPGVSSTATLAYQVATTTPVVQGYARPGITRIYVAPASLGIARESDMVNRPTRSDNNSIQCQEGVHTKDGMDDVFEIDERFFASSLRTWPHSSSTQSFRRPGEILQNNDVGNTWLFQAEALSGPLDSDADVNASIFVRTTDLVKIGVLEGDWAVASEPHAGGSRLVQIFTADNLIQTPGVVLASPLLLHNVSYQKWVSGCMPILLRASPFGSCLPSLPTAATMTLVCITSPVSSNRLYQPLYHHALKAYFEGKKSLVKKDDLIAVPINIDELQDTDGMDMMSSETYDCYDYCYRCVYLTFYACTAIVFFAISHVEYSVVADTEDRFFDFYNSSRMGELGCWIEPSATTVIQTSTKHAVVPDASRFLNMEFSTNTMKNIQELNYSRNAAMPILKLQDLASVIITSSIIQYDLCPSVLLKGTQGMEMSSAAHHVALHLGLHICEINCYEVAGESGVKTEGILRANFEKASACSPCMMLLQNIDAFVQTTQFLDEMKENSIVHVLKECINDLCIDWKCSGFPVLVVGTTCNSEQIPSNLLSVFKQEISFPPPTEVERVNALNLLSEDKLFTQDISFNHIATQTASFVFEDLKEILSRACWNATERAFAEITDFIPLNHHISLAGFPLSGLDINYAVQQVRASYSISVGAPKIPNVTWEDVGGLAKVKEDILDTIQLPLEQPELFADGLKKRSGLLLYGPPGTGKTLLAKAVATSCSLNFFSIKGPELLNMYIGESEANVRRVFQQARDATPCVIFFDELDSVAPKRGNHGDSGGVMDRIVSQLLAELDGISRSQVGADIFVIGATNRPDLLDPALLRPGRFDRLLYLGVSDTHDAQFHILVALTRKFTLDDHLVLQDIAEQCPFNFTGADFYALCSDAMLKAMSRKAREIENKIDDLNHSAKVPGHHYPITAQYYLGELSTASDTDVRISQQDFEEALDALVPSVSLSEMNHYAAIQQKFSQQG</sequence>
<comment type="catalytic activity">
    <reaction evidence="10">
        <text>ATP + H2O = ADP + phosphate + H(+)</text>
        <dbReference type="Rhea" id="RHEA:13065"/>
        <dbReference type="ChEBI" id="CHEBI:15377"/>
        <dbReference type="ChEBI" id="CHEBI:15378"/>
        <dbReference type="ChEBI" id="CHEBI:30616"/>
        <dbReference type="ChEBI" id="CHEBI:43474"/>
        <dbReference type="ChEBI" id="CHEBI:456216"/>
    </reaction>
    <physiologicalReaction direction="left-to-right" evidence="10">
        <dbReference type="Rhea" id="RHEA:13066"/>
    </physiologicalReaction>
</comment>
<dbReference type="STRING" id="50990.A0A4Y7QBW2"/>
<evidence type="ECO:0000259" key="11">
    <source>
        <dbReference type="SMART" id="SM00382"/>
    </source>
</evidence>
<accession>A0A4Y7QBW2</accession>
<dbReference type="FunFam" id="3.40.50.300:FF:000109">
    <property type="entry name" value="Peroxisomal biogenesis factor 6"/>
    <property type="match status" value="1"/>
</dbReference>
<evidence type="ECO:0000256" key="2">
    <source>
        <dbReference type="ARBA" id="ARBA00006914"/>
    </source>
</evidence>
<comment type="similarity">
    <text evidence="2">Belongs to the AAA ATPase family.</text>
</comment>
<dbReference type="InterPro" id="IPR003960">
    <property type="entry name" value="ATPase_AAA_CS"/>
</dbReference>
<dbReference type="OrthoDB" id="5553750at2759"/>
<dbReference type="Gene3D" id="3.40.50.300">
    <property type="entry name" value="P-loop containing nucleotide triphosphate hydrolases"/>
    <property type="match status" value="2"/>
</dbReference>
<dbReference type="FunFam" id="1.10.8.60:FF:000039">
    <property type="entry name" value="peroxisome biogenesis factor 6"/>
    <property type="match status" value="1"/>
</dbReference>
<dbReference type="GO" id="GO:0016558">
    <property type="term" value="P:protein import into peroxisome matrix"/>
    <property type="evidence" value="ECO:0007669"/>
    <property type="project" value="TreeGrafter"/>
</dbReference>
<dbReference type="Pfam" id="PF00004">
    <property type="entry name" value="AAA"/>
    <property type="match status" value="2"/>
</dbReference>
<keyword evidence="3" id="KW-0962">Peroxisome biogenesis</keyword>
<keyword evidence="13" id="KW-1185">Reference proteome</keyword>
<organism evidence="12 13">
    <name type="scientific">Rickenella mellea</name>
    <dbReference type="NCBI Taxonomy" id="50990"/>
    <lineage>
        <taxon>Eukaryota</taxon>
        <taxon>Fungi</taxon>
        <taxon>Dikarya</taxon>
        <taxon>Basidiomycota</taxon>
        <taxon>Agaricomycotina</taxon>
        <taxon>Agaricomycetes</taxon>
        <taxon>Hymenochaetales</taxon>
        <taxon>Rickenellaceae</taxon>
        <taxon>Rickenella</taxon>
    </lineage>
</organism>
<dbReference type="InterPro" id="IPR027417">
    <property type="entry name" value="P-loop_NTPase"/>
</dbReference>
<dbReference type="InterPro" id="IPR003593">
    <property type="entry name" value="AAA+_ATPase"/>
</dbReference>
<evidence type="ECO:0000256" key="8">
    <source>
        <dbReference type="ARBA" id="ARBA00034811"/>
    </source>
</evidence>
<dbReference type="PANTHER" id="PTHR23077:SF9">
    <property type="entry name" value="PEROXISOMAL ATPASE PEX6"/>
    <property type="match status" value="1"/>
</dbReference>
<dbReference type="InterPro" id="IPR056995">
    <property type="entry name" value="PEX6_4th_dom"/>
</dbReference>
<dbReference type="AlphaFoldDB" id="A0A4Y7QBW2"/>
<dbReference type="GO" id="GO:0016887">
    <property type="term" value="F:ATP hydrolysis activity"/>
    <property type="evidence" value="ECO:0007669"/>
    <property type="project" value="InterPro"/>
</dbReference>
<dbReference type="InterPro" id="IPR003959">
    <property type="entry name" value="ATPase_AAA_core"/>
</dbReference>
<dbReference type="VEuPathDB" id="FungiDB:BD410DRAFT_718702"/>
<dbReference type="GO" id="GO:0005524">
    <property type="term" value="F:ATP binding"/>
    <property type="evidence" value="ECO:0007669"/>
    <property type="project" value="UniProtKB-KW"/>
</dbReference>
<dbReference type="PANTHER" id="PTHR23077">
    <property type="entry name" value="AAA-FAMILY ATPASE"/>
    <property type="match status" value="1"/>
</dbReference>
<gene>
    <name evidence="12" type="ORF">BD410DRAFT_718702</name>
</gene>
<evidence type="ECO:0000256" key="4">
    <source>
        <dbReference type="ARBA" id="ARBA00022741"/>
    </source>
</evidence>
<dbReference type="CDD" id="cd19527">
    <property type="entry name" value="RecA-like_PEX6_r2"/>
    <property type="match status" value="1"/>
</dbReference>
<evidence type="ECO:0000256" key="3">
    <source>
        <dbReference type="ARBA" id="ARBA00022593"/>
    </source>
</evidence>
<comment type="subcellular location">
    <subcellularLocation>
        <location evidence="1">Membrane</location>
    </subcellularLocation>
</comment>
<keyword evidence="4" id="KW-0547">Nucleotide-binding</keyword>
<reference evidence="12 13" key="1">
    <citation type="submission" date="2018-06" db="EMBL/GenBank/DDBJ databases">
        <title>A transcriptomic atlas of mushroom development highlights an independent origin of complex multicellularity.</title>
        <authorList>
            <consortium name="DOE Joint Genome Institute"/>
            <person name="Krizsan K."/>
            <person name="Almasi E."/>
            <person name="Merenyi Z."/>
            <person name="Sahu N."/>
            <person name="Viragh M."/>
            <person name="Koszo T."/>
            <person name="Mondo S."/>
            <person name="Kiss B."/>
            <person name="Balint B."/>
            <person name="Kues U."/>
            <person name="Barry K."/>
            <person name="Hegedus J.C."/>
            <person name="Henrissat B."/>
            <person name="Johnson J."/>
            <person name="Lipzen A."/>
            <person name="Ohm R."/>
            <person name="Nagy I."/>
            <person name="Pangilinan J."/>
            <person name="Yan J."/>
            <person name="Xiong Y."/>
            <person name="Grigoriev I.V."/>
            <person name="Hibbett D.S."/>
            <person name="Nagy L.G."/>
        </authorList>
    </citation>
    <scope>NUCLEOTIDE SEQUENCE [LARGE SCALE GENOMIC DNA]</scope>
    <source>
        <strain evidence="12 13">SZMC22713</strain>
    </source>
</reference>
<evidence type="ECO:0000256" key="7">
    <source>
        <dbReference type="ARBA" id="ARBA00023136"/>
    </source>
</evidence>
<evidence type="ECO:0000313" key="13">
    <source>
        <dbReference type="Proteomes" id="UP000294933"/>
    </source>
</evidence>
<dbReference type="Pfam" id="PF23315">
    <property type="entry name" value="PEX6_4th"/>
    <property type="match status" value="1"/>
</dbReference>
<evidence type="ECO:0000256" key="1">
    <source>
        <dbReference type="ARBA" id="ARBA00004370"/>
    </source>
</evidence>